<proteinExistence type="predicted"/>
<dbReference type="AlphaFoldDB" id="A0A0E9S1D8"/>
<reference evidence="1" key="1">
    <citation type="submission" date="2014-11" db="EMBL/GenBank/DDBJ databases">
        <authorList>
            <person name="Amaro Gonzalez C."/>
        </authorList>
    </citation>
    <scope>NUCLEOTIDE SEQUENCE</scope>
</reference>
<name>A0A0E9S1D8_ANGAN</name>
<dbReference type="EMBL" id="GBXM01074097">
    <property type="protein sequence ID" value="JAH34480.1"/>
    <property type="molecule type" value="Transcribed_RNA"/>
</dbReference>
<protein>
    <submittedName>
        <fullName evidence="1">Uncharacterized protein</fullName>
    </submittedName>
</protein>
<reference evidence="1" key="2">
    <citation type="journal article" date="2015" name="Fish Shellfish Immunol.">
        <title>Early steps in the European eel (Anguilla anguilla)-Vibrio vulnificus interaction in the gills: Role of the RtxA13 toxin.</title>
        <authorList>
            <person name="Callol A."/>
            <person name="Pajuelo D."/>
            <person name="Ebbesson L."/>
            <person name="Teles M."/>
            <person name="MacKenzie S."/>
            <person name="Amaro C."/>
        </authorList>
    </citation>
    <scope>NUCLEOTIDE SEQUENCE</scope>
</reference>
<sequence length="18" mass="2005">MSLRTIHPPPSLYGSTTF</sequence>
<evidence type="ECO:0000313" key="1">
    <source>
        <dbReference type="EMBL" id="JAH34480.1"/>
    </source>
</evidence>
<organism evidence="1">
    <name type="scientific">Anguilla anguilla</name>
    <name type="common">European freshwater eel</name>
    <name type="synonym">Muraena anguilla</name>
    <dbReference type="NCBI Taxonomy" id="7936"/>
    <lineage>
        <taxon>Eukaryota</taxon>
        <taxon>Metazoa</taxon>
        <taxon>Chordata</taxon>
        <taxon>Craniata</taxon>
        <taxon>Vertebrata</taxon>
        <taxon>Euteleostomi</taxon>
        <taxon>Actinopterygii</taxon>
        <taxon>Neopterygii</taxon>
        <taxon>Teleostei</taxon>
        <taxon>Anguilliformes</taxon>
        <taxon>Anguillidae</taxon>
        <taxon>Anguilla</taxon>
    </lineage>
</organism>
<accession>A0A0E9S1D8</accession>